<evidence type="ECO:0000256" key="2">
    <source>
        <dbReference type="ARBA" id="ARBA00022679"/>
    </source>
</evidence>
<dbReference type="KEGG" id="jcu:105631715"/>
<dbReference type="Gene3D" id="3.30.559.10">
    <property type="entry name" value="Chloramphenicol acetyltransferase-like domain"/>
    <property type="match status" value="2"/>
</dbReference>
<evidence type="ECO:0000313" key="5">
    <source>
        <dbReference type="Proteomes" id="UP000027138"/>
    </source>
</evidence>
<protein>
    <submittedName>
        <fullName evidence="4">Uncharacterized protein</fullName>
    </submittedName>
</protein>
<reference evidence="4 5" key="1">
    <citation type="journal article" date="2014" name="PLoS ONE">
        <title>Global Analysis of Gene Expression Profiles in Physic Nut (Jatropha curcas L.) Seedlings Exposed to Salt Stress.</title>
        <authorList>
            <person name="Zhang L."/>
            <person name="Zhang C."/>
            <person name="Wu P."/>
            <person name="Chen Y."/>
            <person name="Li M."/>
            <person name="Jiang H."/>
            <person name="Wu G."/>
        </authorList>
    </citation>
    <scope>NUCLEOTIDE SEQUENCE [LARGE SCALE GENOMIC DNA]</scope>
    <source>
        <strain evidence="5">cv. GZQX0401</strain>
        <tissue evidence="4">Young leaves</tissue>
    </source>
</reference>
<keyword evidence="5" id="KW-1185">Reference proteome</keyword>
<keyword evidence="2" id="KW-0808">Transferase</keyword>
<dbReference type="InterPro" id="IPR023213">
    <property type="entry name" value="CAT-like_dom_sf"/>
</dbReference>
<dbReference type="AlphaFoldDB" id="A0A067L9V4"/>
<dbReference type="EMBL" id="KK914327">
    <property type="protein sequence ID" value="KDP40899.1"/>
    <property type="molecule type" value="Genomic_DNA"/>
</dbReference>
<organism evidence="4 5">
    <name type="scientific">Jatropha curcas</name>
    <name type="common">Barbados nut</name>
    <dbReference type="NCBI Taxonomy" id="180498"/>
    <lineage>
        <taxon>Eukaryota</taxon>
        <taxon>Viridiplantae</taxon>
        <taxon>Streptophyta</taxon>
        <taxon>Embryophyta</taxon>
        <taxon>Tracheophyta</taxon>
        <taxon>Spermatophyta</taxon>
        <taxon>Magnoliopsida</taxon>
        <taxon>eudicotyledons</taxon>
        <taxon>Gunneridae</taxon>
        <taxon>Pentapetalae</taxon>
        <taxon>rosids</taxon>
        <taxon>fabids</taxon>
        <taxon>Malpighiales</taxon>
        <taxon>Euphorbiaceae</taxon>
        <taxon>Crotonoideae</taxon>
        <taxon>Jatropheae</taxon>
        <taxon>Jatropha</taxon>
    </lineage>
</organism>
<evidence type="ECO:0000313" key="4">
    <source>
        <dbReference type="EMBL" id="KDP40899.1"/>
    </source>
</evidence>
<sequence length="432" mass="48208">MEVQIISKEKIKPSCPTPDHLKTHKLSIIDQLAIQCYVPVIIFYSPSHNQDSSQISTQLKKSLSETLTHFYPLAGKAINGSFIDCNDDGASFVEANIVGDMSMVLNQSKIELLRLLLPSKLNENFAEKEIVSVQVNYFTSGGIVISVCIKHLIADASTVASFVEVWGNIARCATNSVSNGIIFDRTGLFPPVNNKIEGLSWVEGSLLPETVTKRFLFDGLKIAALREMISNGVSVDQPTRFEAVSALIWGASISAARESEENVDSHVAVTVVNLRKKLNPNLPQQCIGNICQVAIAKSAIEKSTDYRELVRKIRKSIGVLDDGYVRKFHAEGKWFDFVKKLVEEPGNNYKVKQLNFSSWCRFPFYGVDFGWGKPIWVSTVMEQENGVIFLDTIDGQGIEAWISLSRENMDKFEKNPEILEFATFNRSTVKID</sequence>
<dbReference type="PANTHER" id="PTHR31623:SF28">
    <property type="entry name" value="BAHD ACYLTRANSFERASE"/>
    <property type="match status" value="1"/>
</dbReference>
<proteinExistence type="inferred from homology"/>
<dbReference type="PANTHER" id="PTHR31623">
    <property type="entry name" value="F21J9.9"/>
    <property type="match status" value="1"/>
</dbReference>
<keyword evidence="3" id="KW-0012">Acyltransferase</keyword>
<evidence type="ECO:0000256" key="3">
    <source>
        <dbReference type="ARBA" id="ARBA00023315"/>
    </source>
</evidence>
<dbReference type="Pfam" id="PF02458">
    <property type="entry name" value="Transferase"/>
    <property type="match status" value="1"/>
</dbReference>
<comment type="similarity">
    <text evidence="1">Belongs to the plant acyltransferase family.</text>
</comment>
<dbReference type="GO" id="GO:0016746">
    <property type="term" value="F:acyltransferase activity"/>
    <property type="evidence" value="ECO:0007669"/>
    <property type="project" value="UniProtKB-KW"/>
</dbReference>
<evidence type="ECO:0000256" key="1">
    <source>
        <dbReference type="ARBA" id="ARBA00009861"/>
    </source>
</evidence>
<accession>A0A067L9V4</accession>
<name>A0A067L9V4_JATCU</name>
<dbReference type="OrthoDB" id="836667at2759"/>
<dbReference type="Proteomes" id="UP000027138">
    <property type="component" value="Unassembled WGS sequence"/>
</dbReference>
<gene>
    <name evidence="4" type="ORF">JCGZ_24898</name>
</gene>